<protein>
    <submittedName>
        <fullName evidence="2">Endoribonuclease L-PSP</fullName>
    </submittedName>
</protein>
<dbReference type="SUPFAM" id="SSF55298">
    <property type="entry name" value="YjgF-like"/>
    <property type="match status" value="1"/>
</dbReference>
<dbReference type="RefSeq" id="WP_087049482.1">
    <property type="nucleotide sequence ID" value="NZ_FCOB02000042.1"/>
</dbReference>
<dbReference type="AlphaFoldDB" id="A0A158DZF3"/>
<dbReference type="PANTHER" id="PTHR43760:SF1">
    <property type="entry name" value="ENDORIBONUCLEASE L-PSP_CHORISMATE MUTASE-LIKE DOMAIN-CONTAINING PROTEIN"/>
    <property type="match status" value="1"/>
</dbReference>
<sequence length="156" mass="16161">MPTSISSRVIALGAHLPVASRPVANYLAHVRVGDLLFISGQVPLKEGRPAFVGTIGDALTVEDGMQAAELAALGVLAQLADATGDKLERIERVTRVGVFISCVAGFERQSVVADHASNLFVNVLGDKGRHARTAVGVASLPSGVAVEVDAIVQLRG</sequence>
<evidence type="ECO:0000313" key="2">
    <source>
        <dbReference type="EMBL" id="SAL00021.1"/>
    </source>
</evidence>
<organism evidence="2 3">
    <name type="scientific">Caballeronia ptereochthonis</name>
    <dbReference type="NCBI Taxonomy" id="1777144"/>
    <lineage>
        <taxon>Bacteria</taxon>
        <taxon>Pseudomonadati</taxon>
        <taxon>Pseudomonadota</taxon>
        <taxon>Betaproteobacteria</taxon>
        <taxon>Burkholderiales</taxon>
        <taxon>Burkholderiaceae</taxon>
        <taxon>Caballeronia</taxon>
    </lineage>
</organism>
<proteinExistence type="predicted"/>
<comment type="caution">
    <text evidence="2">The sequence shown here is derived from an EMBL/GenBank/DDBJ whole genome shotgun (WGS) entry which is preliminary data.</text>
</comment>
<feature type="domain" description="Endoribonuclease L-PSP/chorismate mutase-like" evidence="1">
    <location>
        <begin position="7"/>
        <end position="136"/>
    </location>
</feature>
<gene>
    <name evidence="2" type="ORF">AWB83_06181</name>
</gene>
<accession>A0A158DZF3</accession>
<dbReference type="Pfam" id="PF14588">
    <property type="entry name" value="YjgF_endoribonc"/>
    <property type="match status" value="1"/>
</dbReference>
<dbReference type="OrthoDB" id="8587942at2"/>
<dbReference type="Gene3D" id="3.30.1330.40">
    <property type="entry name" value="RutC-like"/>
    <property type="match status" value="1"/>
</dbReference>
<evidence type="ECO:0000259" key="1">
    <source>
        <dbReference type="Pfam" id="PF14588"/>
    </source>
</evidence>
<keyword evidence="3" id="KW-1185">Reference proteome</keyword>
<dbReference type="STRING" id="1777144.AWB83_06181"/>
<dbReference type="Proteomes" id="UP000054978">
    <property type="component" value="Unassembled WGS sequence"/>
</dbReference>
<dbReference type="InterPro" id="IPR013813">
    <property type="entry name" value="Endoribo_LPSP/chorism_mut-like"/>
</dbReference>
<dbReference type="CDD" id="cd02199">
    <property type="entry name" value="YjgF_YER057c_UK114_like_1"/>
    <property type="match status" value="1"/>
</dbReference>
<dbReference type="EMBL" id="FCOB02000042">
    <property type="protein sequence ID" value="SAL00021.1"/>
    <property type="molecule type" value="Genomic_DNA"/>
</dbReference>
<dbReference type="PANTHER" id="PTHR43760">
    <property type="entry name" value="ENDORIBONUCLEASE-RELATED"/>
    <property type="match status" value="1"/>
</dbReference>
<name>A0A158DZF3_9BURK</name>
<dbReference type="InterPro" id="IPR035959">
    <property type="entry name" value="RutC-like_sf"/>
</dbReference>
<reference evidence="2" key="1">
    <citation type="submission" date="2016-01" db="EMBL/GenBank/DDBJ databases">
        <authorList>
            <person name="Peeters C."/>
        </authorList>
    </citation>
    <scope>NUCLEOTIDE SEQUENCE [LARGE SCALE GENOMIC DNA]</scope>
    <source>
        <strain evidence="2">LMG 29326</strain>
    </source>
</reference>
<evidence type="ECO:0000313" key="3">
    <source>
        <dbReference type="Proteomes" id="UP000054978"/>
    </source>
</evidence>